<accession>A0A812VKY6</accession>
<organism evidence="8 9">
    <name type="scientific">Symbiodinium pilosum</name>
    <name type="common">Dinoflagellate</name>
    <dbReference type="NCBI Taxonomy" id="2952"/>
    <lineage>
        <taxon>Eukaryota</taxon>
        <taxon>Sar</taxon>
        <taxon>Alveolata</taxon>
        <taxon>Dinophyceae</taxon>
        <taxon>Suessiales</taxon>
        <taxon>Symbiodiniaceae</taxon>
        <taxon>Symbiodinium</taxon>
    </lineage>
</organism>
<sequence length="405" mass="43680">MGTGMSRKMKLALAITMLLDYSCTDQYQPNMPEMARAFHVSPAEMGSTIQIHLFSCALGIVFVGPISDRMGRRPVILACQWMQAVSTFTCMCATNLGWFMAGRVVQGLAASVYVVVLASMRDCYEDPASSLQAMGTMMTLILIGPIFAPGFGGLLGSYFGWRFPFGLLTVVAVLLAFTSCIVVTETAAAREHSSKIVVQVRRAIGSRRQLLILVNVGITKSLFDIVISTNGFILEDRYGQTVLSASLYTAAFAVSCAMGSWVSGQLSKKPTEVMMMFTPLVLLAALALVLAGIMSESMGGYLSSIAFLQFAIFPPIMSFHAEFSQDLNDIAGVATSVDLFSQYMLSSVISLLGIWAAEQSTRAMLFTMACLVILTELITRTGICPPTSFFGEALLLSAETTLAQK</sequence>
<feature type="transmembrane region" description="Helical" evidence="6">
    <location>
        <begin position="104"/>
        <end position="124"/>
    </location>
</feature>
<feature type="transmembrane region" description="Helical" evidence="6">
    <location>
        <begin position="210"/>
        <end position="233"/>
    </location>
</feature>
<dbReference type="AlphaFoldDB" id="A0A812VKY6"/>
<keyword evidence="4 6" id="KW-1133">Transmembrane helix</keyword>
<feature type="transmembrane region" description="Helical" evidence="6">
    <location>
        <begin position="274"/>
        <end position="294"/>
    </location>
</feature>
<dbReference type="Gene3D" id="1.20.1720.10">
    <property type="entry name" value="Multidrug resistance protein D"/>
    <property type="match status" value="1"/>
</dbReference>
<dbReference type="OrthoDB" id="446239at2759"/>
<dbReference type="GO" id="GO:0005886">
    <property type="term" value="C:plasma membrane"/>
    <property type="evidence" value="ECO:0007669"/>
    <property type="project" value="UniProtKB-SubCell"/>
</dbReference>
<dbReference type="PANTHER" id="PTHR43124:SF3">
    <property type="entry name" value="CHLORAMPHENICOL EFFLUX PUMP RV0191"/>
    <property type="match status" value="1"/>
</dbReference>
<evidence type="ECO:0000256" key="4">
    <source>
        <dbReference type="ARBA" id="ARBA00022989"/>
    </source>
</evidence>
<evidence type="ECO:0000256" key="5">
    <source>
        <dbReference type="ARBA" id="ARBA00023136"/>
    </source>
</evidence>
<feature type="domain" description="Major facilitator superfamily (MFS) profile" evidence="7">
    <location>
        <begin position="9"/>
        <end position="388"/>
    </location>
</feature>
<dbReference type="PROSITE" id="PS50850">
    <property type="entry name" value="MFS"/>
    <property type="match status" value="1"/>
</dbReference>
<comment type="subcellular location">
    <subcellularLocation>
        <location evidence="1">Cell membrane</location>
        <topology evidence="1">Multi-pass membrane protein</topology>
    </subcellularLocation>
</comment>
<keyword evidence="2" id="KW-1003">Cell membrane</keyword>
<evidence type="ECO:0000259" key="7">
    <source>
        <dbReference type="PROSITE" id="PS50850"/>
    </source>
</evidence>
<evidence type="ECO:0000313" key="8">
    <source>
        <dbReference type="EMBL" id="CAE7630268.1"/>
    </source>
</evidence>
<reference evidence="8" key="1">
    <citation type="submission" date="2021-02" db="EMBL/GenBank/DDBJ databases">
        <authorList>
            <person name="Dougan E. K."/>
            <person name="Rhodes N."/>
            <person name="Thang M."/>
            <person name="Chan C."/>
        </authorList>
    </citation>
    <scope>NUCLEOTIDE SEQUENCE</scope>
</reference>
<dbReference type="EMBL" id="CAJNIZ010042637">
    <property type="protein sequence ID" value="CAE7630268.1"/>
    <property type="molecule type" value="Genomic_DNA"/>
</dbReference>
<keyword evidence="9" id="KW-1185">Reference proteome</keyword>
<dbReference type="InterPro" id="IPR050189">
    <property type="entry name" value="MFS_Efflux_Transporters"/>
</dbReference>
<evidence type="ECO:0000313" key="9">
    <source>
        <dbReference type="Proteomes" id="UP000649617"/>
    </source>
</evidence>
<comment type="caution">
    <text evidence="8">The sequence shown here is derived from an EMBL/GenBank/DDBJ whole genome shotgun (WGS) entry which is preliminary data.</text>
</comment>
<dbReference type="InterPro" id="IPR005829">
    <property type="entry name" value="Sugar_transporter_CS"/>
</dbReference>
<protein>
    <submittedName>
        <fullName evidence="8">Bcr protein</fullName>
    </submittedName>
</protein>
<feature type="transmembrane region" description="Helical" evidence="6">
    <location>
        <begin position="165"/>
        <end position="189"/>
    </location>
</feature>
<evidence type="ECO:0000256" key="3">
    <source>
        <dbReference type="ARBA" id="ARBA00022692"/>
    </source>
</evidence>
<dbReference type="PANTHER" id="PTHR43124">
    <property type="entry name" value="PURINE EFFLUX PUMP PBUE"/>
    <property type="match status" value="1"/>
</dbReference>
<evidence type="ECO:0000256" key="1">
    <source>
        <dbReference type="ARBA" id="ARBA00004651"/>
    </source>
</evidence>
<dbReference type="GO" id="GO:0022857">
    <property type="term" value="F:transmembrane transporter activity"/>
    <property type="evidence" value="ECO:0007669"/>
    <property type="project" value="InterPro"/>
</dbReference>
<dbReference type="InterPro" id="IPR020846">
    <property type="entry name" value="MFS_dom"/>
</dbReference>
<proteinExistence type="predicted"/>
<evidence type="ECO:0000256" key="2">
    <source>
        <dbReference type="ARBA" id="ARBA00022475"/>
    </source>
</evidence>
<feature type="transmembrane region" description="Helical" evidence="6">
    <location>
        <begin position="340"/>
        <end position="357"/>
    </location>
</feature>
<gene>
    <name evidence="8" type="primary">bcr</name>
    <name evidence="8" type="ORF">SPIL2461_LOCUS16524</name>
</gene>
<feature type="transmembrane region" description="Helical" evidence="6">
    <location>
        <begin position="136"/>
        <end position="159"/>
    </location>
</feature>
<dbReference type="InterPro" id="IPR036259">
    <property type="entry name" value="MFS_trans_sf"/>
</dbReference>
<dbReference type="InterPro" id="IPR011701">
    <property type="entry name" value="MFS"/>
</dbReference>
<name>A0A812VKY6_SYMPI</name>
<feature type="transmembrane region" description="Helical" evidence="6">
    <location>
        <begin position="300"/>
        <end position="319"/>
    </location>
</feature>
<dbReference type="Proteomes" id="UP000649617">
    <property type="component" value="Unassembled WGS sequence"/>
</dbReference>
<feature type="transmembrane region" description="Helical" evidence="6">
    <location>
        <begin position="245"/>
        <end position="262"/>
    </location>
</feature>
<dbReference type="Pfam" id="PF07690">
    <property type="entry name" value="MFS_1"/>
    <property type="match status" value="1"/>
</dbReference>
<keyword evidence="3 6" id="KW-0812">Transmembrane</keyword>
<keyword evidence="5 6" id="KW-0472">Membrane</keyword>
<dbReference type="PROSITE" id="PS00216">
    <property type="entry name" value="SUGAR_TRANSPORT_1"/>
    <property type="match status" value="1"/>
</dbReference>
<evidence type="ECO:0000256" key="6">
    <source>
        <dbReference type="SAM" id="Phobius"/>
    </source>
</evidence>
<dbReference type="SUPFAM" id="SSF103473">
    <property type="entry name" value="MFS general substrate transporter"/>
    <property type="match status" value="1"/>
</dbReference>